<gene>
    <name evidence="1" type="ORF">Cgig2_020489</name>
</gene>
<sequence length="502" mass="57723">MTVDGTCGSQKAPNKNGHECDFGLDYQRSISLRDLEVDVPSDSKVFKTSWFKKDRIWEGTLEYLRNEEHGSINVCKTQENCFNATVLEKVNTDGGGEEKYLFHGCETYKPSIMEWVGQILTKFEETLEQAGIFGTMGVSQFRYHFNCVVWRAFCKLWGPLTNTLHHGHGEIDISLYNLKRISRLPLSGDVYKEFLPRNDILCDPTKRELTLTTREYDNVDNVECYEGRKTCCLYSFLAKPFCSTSWQKYRTIENICDGCTTSKGSQIFFSSHASHPGHPSEVGATLPIHYVMGWLAELFPRLYSRRPDLRHIFRDEQFAYLRASTFPEDSQTDFLASREWGFQSLSTLRSMIDIYKLSTIEICWLSSKIEEIFEIVASVTQIEESVNILSDRDLTCSSKIVHIEGQLNNLSNKSSKLRLKEPKILKEAERICKMQEDLTCSLIEAERELKSSLDLKKKEAEQVKVDLAGARFLKLQDLEKEKDHLKNLIGFVISFNNVLLVF</sequence>
<dbReference type="OrthoDB" id="1937804at2759"/>
<dbReference type="EMBL" id="JAKOGI010000181">
    <property type="protein sequence ID" value="KAJ8440947.1"/>
    <property type="molecule type" value="Genomic_DNA"/>
</dbReference>
<name>A0A9Q1KCW2_9CARY</name>
<evidence type="ECO:0000313" key="2">
    <source>
        <dbReference type="Proteomes" id="UP001153076"/>
    </source>
</evidence>
<dbReference type="AlphaFoldDB" id="A0A9Q1KCW2"/>
<organism evidence="1 2">
    <name type="scientific">Carnegiea gigantea</name>
    <dbReference type="NCBI Taxonomy" id="171969"/>
    <lineage>
        <taxon>Eukaryota</taxon>
        <taxon>Viridiplantae</taxon>
        <taxon>Streptophyta</taxon>
        <taxon>Embryophyta</taxon>
        <taxon>Tracheophyta</taxon>
        <taxon>Spermatophyta</taxon>
        <taxon>Magnoliopsida</taxon>
        <taxon>eudicotyledons</taxon>
        <taxon>Gunneridae</taxon>
        <taxon>Pentapetalae</taxon>
        <taxon>Caryophyllales</taxon>
        <taxon>Cactineae</taxon>
        <taxon>Cactaceae</taxon>
        <taxon>Cactoideae</taxon>
        <taxon>Echinocereeae</taxon>
        <taxon>Carnegiea</taxon>
    </lineage>
</organism>
<protein>
    <recommendedName>
        <fullName evidence="3">Aminotransferase-like plant mobile domain-containing protein</fullName>
    </recommendedName>
</protein>
<proteinExistence type="predicted"/>
<evidence type="ECO:0008006" key="3">
    <source>
        <dbReference type="Google" id="ProtNLM"/>
    </source>
</evidence>
<keyword evidence="2" id="KW-1185">Reference proteome</keyword>
<accession>A0A9Q1KCW2</accession>
<dbReference type="Proteomes" id="UP001153076">
    <property type="component" value="Unassembled WGS sequence"/>
</dbReference>
<comment type="caution">
    <text evidence="1">The sequence shown here is derived from an EMBL/GenBank/DDBJ whole genome shotgun (WGS) entry which is preliminary data.</text>
</comment>
<reference evidence="1" key="1">
    <citation type="submission" date="2022-04" db="EMBL/GenBank/DDBJ databases">
        <title>Carnegiea gigantea Genome sequencing and assembly v2.</title>
        <authorList>
            <person name="Copetti D."/>
            <person name="Sanderson M.J."/>
            <person name="Burquez A."/>
            <person name="Wojciechowski M.F."/>
        </authorList>
    </citation>
    <scope>NUCLEOTIDE SEQUENCE</scope>
    <source>
        <strain evidence="1">SGP5-SGP5p</strain>
        <tissue evidence="1">Aerial part</tissue>
    </source>
</reference>
<evidence type="ECO:0000313" key="1">
    <source>
        <dbReference type="EMBL" id="KAJ8440947.1"/>
    </source>
</evidence>